<dbReference type="Pfam" id="PF00186">
    <property type="entry name" value="DHFR_1"/>
    <property type="match status" value="1"/>
</dbReference>
<gene>
    <name evidence="11" type="primary">folA</name>
    <name evidence="11" type="ORF">GCM10010946_30930</name>
</gene>
<keyword evidence="5 8" id="KW-0521">NADP</keyword>
<dbReference type="InterPro" id="IPR012259">
    <property type="entry name" value="DHFR"/>
</dbReference>
<dbReference type="EMBL" id="BMYU01000009">
    <property type="protein sequence ID" value="GGX50135.1"/>
    <property type="molecule type" value="Genomic_DNA"/>
</dbReference>
<comment type="catalytic activity">
    <reaction evidence="8">
        <text>(6S)-5,6,7,8-tetrahydrofolate + NADP(+) = 7,8-dihydrofolate + NADPH + H(+)</text>
        <dbReference type="Rhea" id="RHEA:15009"/>
        <dbReference type="ChEBI" id="CHEBI:15378"/>
        <dbReference type="ChEBI" id="CHEBI:57451"/>
        <dbReference type="ChEBI" id="CHEBI:57453"/>
        <dbReference type="ChEBI" id="CHEBI:57783"/>
        <dbReference type="ChEBI" id="CHEBI:58349"/>
        <dbReference type="EC" id="1.5.1.3"/>
    </reaction>
</comment>
<evidence type="ECO:0000256" key="6">
    <source>
        <dbReference type="ARBA" id="ARBA00023002"/>
    </source>
</evidence>
<dbReference type="PANTHER" id="PTHR48069">
    <property type="entry name" value="DIHYDROFOLATE REDUCTASE"/>
    <property type="match status" value="1"/>
</dbReference>
<evidence type="ECO:0000256" key="3">
    <source>
        <dbReference type="ARBA" id="ARBA00012856"/>
    </source>
</evidence>
<keyword evidence="12" id="KW-1185">Reference proteome</keyword>
<dbReference type="InterPro" id="IPR001796">
    <property type="entry name" value="DHFR_dom"/>
</dbReference>
<dbReference type="PRINTS" id="PR00070">
    <property type="entry name" value="DHFR"/>
</dbReference>
<name>A0ABQ2Y3J5_9BURK</name>
<feature type="domain" description="DHFR" evidence="10">
    <location>
        <begin position="3"/>
        <end position="158"/>
    </location>
</feature>
<dbReference type="PIRSF" id="PIRSF000194">
    <property type="entry name" value="DHFR"/>
    <property type="match status" value="1"/>
</dbReference>
<reference evidence="12" key="1">
    <citation type="journal article" date="2019" name="Int. J. Syst. Evol. Microbiol.">
        <title>The Global Catalogue of Microorganisms (GCM) 10K type strain sequencing project: providing services to taxonomists for standard genome sequencing and annotation.</title>
        <authorList>
            <consortium name="The Broad Institute Genomics Platform"/>
            <consortium name="The Broad Institute Genome Sequencing Center for Infectious Disease"/>
            <person name="Wu L."/>
            <person name="Ma J."/>
        </authorList>
    </citation>
    <scope>NUCLEOTIDE SEQUENCE [LARGE SCALE GENOMIC DNA]</scope>
    <source>
        <strain evidence="12">KCTC 23917</strain>
    </source>
</reference>
<dbReference type="InterPro" id="IPR017925">
    <property type="entry name" value="DHFR_CS"/>
</dbReference>
<organism evidence="11 12">
    <name type="scientific">Undibacterium squillarum</name>
    <dbReference type="NCBI Taxonomy" id="1131567"/>
    <lineage>
        <taxon>Bacteria</taxon>
        <taxon>Pseudomonadati</taxon>
        <taxon>Pseudomonadota</taxon>
        <taxon>Betaproteobacteria</taxon>
        <taxon>Burkholderiales</taxon>
        <taxon>Oxalobacteraceae</taxon>
        <taxon>Undibacterium</taxon>
    </lineage>
</organism>
<comment type="pathway">
    <text evidence="1 8">Cofactor biosynthesis; tetrahydrofolate biosynthesis; 5,6,7,8-tetrahydrofolate from 7,8-dihydrofolate: step 1/1.</text>
</comment>
<evidence type="ECO:0000313" key="12">
    <source>
        <dbReference type="Proteomes" id="UP000653343"/>
    </source>
</evidence>
<evidence type="ECO:0000313" key="11">
    <source>
        <dbReference type="EMBL" id="GGX50135.1"/>
    </source>
</evidence>
<dbReference type="PROSITE" id="PS51330">
    <property type="entry name" value="DHFR_2"/>
    <property type="match status" value="1"/>
</dbReference>
<sequence length="162" mass="18309">MSSFIIIVARDKHSGIGIQNALPWHLPEDLSHFKKTTSGHAILMGRKTFESIGRPLPNRRNIVITRNPEWKTEGVDICHSLEEAKALVKEQTAYIIGGAEIYRQALDLADTMIITEIGQTFECDAFFPAFSDDTWLETNREAHVSATNIPYAFVTYTKKNKE</sequence>
<dbReference type="Gene3D" id="3.40.430.10">
    <property type="entry name" value="Dihydrofolate Reductase, subunit A"/>
    <property type="match status" value="1"/>
</dbReference>
<evidence type="ECO:0000256" key="2">
    <source>
        <dbReference type="ARBA" id="ARBA00009539"/>
    </source>
</evidence>
<dbReference type="PANTHER" id="PTHR48069:SF3">
    <property type="entry name" value="DIHYDROFOLATE REDUCTASE"/>
    <property type="match status" value="1"/>
</dbReference>
<evidence type="ECO:0000256" key="7">
    <source>
        <dbReference type="ARBA" id="ARBA00025067"/>
    </source>
</evidence>
<protein>
    <recommendedName>
        <fullName evidence="3 8">Dihydrofolate reductase</fullName>
        <ecNumber evidence="3 8">1.5.1.3</ecNumber>
    </recommendedName>
</protein>
<dbReference type="PROSITE" id="PS00075">
    <property type="entry name" value="DHFR_1"/>
    <property type="match status" value="1"/>
</dbReference>
<evidence type="ECO:0000259" key="10">
    <source>
        <dbReference type="PROSITE" id="PS51330"/>
    </source>
</evidence>
<proteinExistence type="inferred from homology"/>
<dbReference type="Proteomes" id="UP000653343">
    <property type="component" value="Unassembled WGS sequence"/>
</dbReference>
<accession>A0ABQ2Y3J5</accession>
<dbReference type="SUPFAM" id="SSF53597">
    <property type="entry name" value="Dihydrofolate reductase-like"/>
    <property type="match status" value="1"/>
</dbReference>
<keyword evidence="6 8" id="KW-0560">Oxidoreductase</keyword>
<evidence type="ECO:0000256" key="8">
    <source>
        <dbReference type="PIRNR" id="PIRNR000194"/>
    </source>
</evidence>
<dbReference type="RefSeq" id="WP_189358133.1">
    <property type="nucleotide sequence ID" value="NZ_BMYU01000009.1"/>
</dbReference>
<dbReference type="CDD" id="cd00209">
    <property type="entry name" value="DHFR"/>
    <property type="match status" value="1"/>
</dbReference>
<dbReference type="EC" id="1.5.1.3" evidence="3 8"/>
<dbReference type="InterPro" id="IPR024072">
    <property type="entry name" value="DHFR-like_dom_sf"/>
</dbReference>
<comment type="similarity">
    <text evidence="2 8 9">Belongs to the dihydrofolate reductase family.</text>
</comment>
<keyword evidence="4 8" id="KW-0554">One-carbon metabolism</keyword>
<comment type="caution">
    <text evidence="11">The sequence shown here is derived from an EMBL/GenBank/DDBJ whole genome shotgun (WGS) entry which is preliminary data.</text>
</comment>
<comment type="function">
    <text evidence="7 8">Key enzyme in folate metabolism. Catalyzes an essential reaction for de novo glycine and purine synthesis, and for DNA precursor synthesis.</text>
</comment>
<evidence type="ECO:0000256" key="4">
    <source>
        <dbReference type="ARBA" id="ARBA00022563"/>
    </source>
</evidence>
<evidence type="ECO:0000256" key="1">
    <source>
        <dbReference type="ARBA" id="ARBA00004903"/>
    </source>
</evidence>
<evidence type="ECO:0000256" key="5">
    <source>
        <dbReference type="ARBA" id="ARBA00022857"/>
    </source>
</evidence>
<evidence type="ECO:0000256" key="9">
    <source>
        <dbReference type="RuleBase" id="RU004474"/>
    </source>
</evidence>